<dbReference type="AlphaFoldDB" id="A0A154MC03"/>
<evidence type="ECO:0008006" key="6">
    <source>
        <dbReference type="Google" id="ProtNLM"/>
    </source>
</evidence>
<dbReference type="EMBL" id="LOBU02000015">
    <property type="protein sequence ID" value="OKA05836.1"/>
    <property type="molecule type" value="Genomic_DNA"/>
</dbReference>
<evidence type="ECO:0000313" key="2">
    <source>
        <dbReference type="EMBL" id="KZB82092.1"/>
    </source>
</evidence>
<dbReference type="Proteomes" id="UP000076321">
    <property type="component" value="Unassembled WGS sequence"/>
</dbReference>
<feature type="compositionally biased region" description="Polar residues" evidence="1">
    <location>
        <begin position="92"/>
        <end position="103"/>
    </location>
</feature>
<evidence type="ECO:0000256" key="1">
    <source>
        <dbReference type="SAM" id="MobiDB-lite"/>
    </source>
</evidence>
<gene>
    <name evidence="3" type="ORF">ATP06_0221900</name>
    <name evidence="2" type="ORF">AVL48_09090</name>
</gene>
<evidence type="ECO:0000313" key="3">
    <source>
        <dbReference type="EMBL" id="OKA05836.1"/>
    </source>
</evidence>
<comment type="caution">
    <text evidence="2">The sequence shown here is derived from an EMBL/GenBank/DDBJ whole genome shotgun (WGS) entry which is preliminary data.</text>
</comment>
<reference evidence="3 5" key="2">
    <citation type="submission" date="2016-11" db="EMBL/GenBank/DDBJ databases">
        <title>Genome sequencing of Amycolatopsis regifaucium.</title>
        <authorList>
            <person name="Mayilraj S."/>
            <person name="Kaur N."/>
        </authorList>
    </citation>
    <scope>NUCLEOTIDE SEQUENCE [LARGE SCALE GENOMIC DNA]</scope>
    <source>
        <strain evidence="3 5">GY080</strain>
    </source>
</reference>
<evidence type="ECO:0000313" key="4">
    <source>
        <dbReference type="Proteomes" id="UP000076321"/>
    </source>
</evidence>
<organism evidence="2 4">
    <name type="scientific">Amycolatopsis regifaucium</name>
    <dbReference type="NCBI Taxonomy" id="546365"/>
    <lineage>
        <taxon>Bacteria</taxon>
        <taxon>Bacillati</taxon>
        <taxon>Actinomycetota</taxon>
        <taxon>Actinomycetes</taxon>
        <taxon>Pseudonocardiales</taxon>
        <taxon>Pseudonocardiaceae</taxon>
        <taxon>Amycolatopsis</taxon>
    </lineage>
</organism>
<reference evidence="2 4" key="1">
    <citation type="submission" date="2015-12" db="EMBL/GenBank/DDBJ databases">
        <title>Amycolatopsis regifaucium genome sequencing and assembly.</title>
        <authorList>
            <person name="Mayilraj S."/>
        </authorList>
    </citation>
    <scope>NUCLEOTIDE SEQUENCE [LARGE SCALE GENOMIC DNA]</scope>
    <source>
        <strain evidence="2 4">GY080</strain>
    </source>
</reference>
<evidence type="ECO:0000313" key="5">
    <source>
        <dbReference type="Proteomes" id="UP000186883"/>
    </source>
</evidence>
<dbReference type="EMBL" id="LQCI01000034">
    <property type="protein sequence ID" value="KZB82092.1"/>
    <property type="molecule type" value="Genomic_DNA"/>
</dbReference>
<dbReference type="RefSeq" id="WP_061983356.1">
    <property type="nucleotide sequence ID" value="NZ_FOPQ01000001.1"/>
</dbReference>
<protein>
    <recommendedName>
        <fullName evidence="6">ESX-1 secretion-associated protein</fullName>
    </recommendedName>
</protein>
<dbReference type="Proteomes" id="UP000186883">
    <property type="component" value="Unassembled WGS sequence"/>
</dbReference>
<dbReference type="OrthoDB" id="3629531at2"/>
<name>A0A154MC03_9PSEU</name>
<proteinExistence type="predicted"/>
<keyword evidence="5" id="KW-1185">Reference proteome</keyword>
<feature type="region of interest" description="Disordered" evidence="1">
    <location>
        <begin position="84"/>
        <end position="103"/>
    </location>
</feature>
<sequence length="103" mass="10828">MAGGHKVDPQALTQAAKALSDIPKHALAQPLAAVKDIQLVAMDFGQGHQESYGPYRPAVTRLANMAGSYLKAADLFAQKLNASGGKYEASEADTTQSVKESGR</sequence>
<accession>A0A154MC03</accession>